<dbReference type="InterPro" id="IPR036770">
    <property type="entry name" value="Ankyrin_rpt-contain_sf"/>
</dbReference>
<gene>
    <name evidence="1" type="ORF">Fot_42967</name>
</gene>
<proteinExistence type="predicted"/>
<protein>
    <submittedName>
        <fullName evidence="1">Ankyrin repeat-containing protein BDA1</fullName>
    </submittedName>
</protein>
<dbReference type="SMART" id="SM00248">
    <property type="entry name" value="ANK"/>
    <property type="match status" value="3"/>
</dbReference>
<dbReference type="InterPro" id="IPR002110">
    <property type="entry name" value="Ankyrin_rpt"/>
</dbReference>
<sequence length="162" mass="18578">MIIADSAPTKYCFVFLENLGCPDWKYRRYIRISTVESIPFGIHEFINHVQFVDNPLHITASRGLTNFAIEIMNSKPSLARKLNSEGFSPLDSALHNGYANMVRRLVQCDRGLIRIQGKERITPLHYVVETDDIDLLAEFLLACLESINDYSRRECCAYSCEK</sequence>
<dbReference type="Proteomes" id="UP001604277">
    <property type="component" value="Unassembled WGS sequence"/>
</dbReference>
<comment type="caution">
    <text evidence="1">The sequence shown here is derived from an EMBL/GenBank/DDBJ whole genome shotgun (WGS) entry which is preliminary data.</text>
</comment>
<dbReference type="PANTHER" id="PTHR24128:SF24">
    <property type="entry name" value="ANKYRIN REPEAT PROTEIN"/>
    <property type="match status" value="1"/>
</dbReference>
<dbReference type="SUPFAM" id="SSF48403">
    <property type="entry name" value="Ankyrin repeat"/>
    <property type="match status" value="1"/>
</dbReference>
<accession>A0ABD1RMP6</accession>
<dbReference type="EMBL" id="JBFOLJ010000012">
    <property type="protein sequence ID" value="KAL2489675.1"/>
    <property type="molecule type" value="Genomic_DNA"/>
</dbReference>
<evidence type="ECO:0000313" key="2">
    <source>
        <dbReference type="Proteomes" id="UP001604277"/>
    </source>
</evidence>
<dbReference type="AlphaFoldDB" id="A0ABD1RMP6"/>
<reference evidence="2" key="1">
    <citation type="submission" date="2024-07" db="EMBL/GenBank/DDBJ databases">
        <title>Two chromosome-level genome assemblies of Korean endemic species Abeliophyllum distichum and Forsythia ovata (Oleaceae).</title>
        <authorList>
            <person name="Jang H."/>
        </authorList>
    </citation>
    <scope>NUCLEOTIDE SEQUENCE [LARGE SCALE GENOMIC DNA]</scope>
</reference>
<dbReference type="Gene3D" id="1.25.40.20">
    <property type="entry name" value="Ankyrin repeat-containing domain"/>
    <property type="match status" value="1"/>
</dbReference>
<keyword evidence="2" id="KW-1185">Reference proteome</keyword>
<dbReference type="PANTHER" id="PTHR24128">
    <property type="entry name" value="HOMEOBOX PROTEIN WARIAI"/>
    <property type="match status" value="1"/>
</dbReference>
<evidence type="ECO:0000313" key="1">
    <source>
        <dbReference type="EMBL" id="KAL2489675.1"/>
    </source>
</evidence>
<organism evidence="1 2">
    <name type="scientific">Forsythia ovata</name>
    <dbReference type="NCBI Taxonomy" id="205694"/>
    <lineage>
        <taxon>Eukaryota</taxon>
        <taxon>Viridiplantae</taxon>
        <taxon>Streptophyta</taxon>
        <taxon>Embryophyta</taxon>
        <taxon>Tracheophyta</taxon>
        <taxon>Spermatophyta</taxon>
        <taxon>Magnoliopsida</taxon>
        <taxon>eudicotyledons</taxon>
        <taxon>Gunneridae</taxon>
        <taxon>Pentapetalae</taxon>
        <taxon>asterids</taxon>
        <taxon>lamiids</taxon>
        <taxon>Lamiales</taxon>
        <taxon>Oleaceae</taxon>
        <taxon>Forsythieae</taxon>
        <taxon>Forsythia</taxon>
    </lineage>
</organism>
<name>A0ABD1RMP6_9LAMI</name>